<dbReference type="eggNOG" id="COG2141">
    <property type="taxonomic scope" value="Bacteria"/>
</dbReference>
<dbReference type="STRING" id="656024.FsymDg_2577"/>
<evidence type="ECO:0000259" key="2">
    <source>
        <dbReference type="Pfam" id="PF00296"/>
    </source>
</evidence>
<protein>
    <submittedName>
        <fullName evidence="3">Putative F420-dependent oxidoreductase</fullName>
    </submittedName>
</protein>
<name>F8B332_9ACTN</name>
<dbReference type="PANTHER" id="PTHR43244">
    <property type="match status" value="1"/>
</dbReference>
<dbReference type="HOGENOM" id="CLU_079072_0_0_11"/>
<dbReference type="AlphaFoldDB" id="F8B332"/>
<feature type="domain" description="Luciferase-like" evidence="2">
    <location>
        <begin position="22"/>
        <end position="264"/>
    </location>
</feature>
<dbReference type="EMBL" id="CP002801">
    <property type="protein sequence ID" value="AEH09940.1"/>
    <property type="molecule type" value="Genomic_DNA"/>
</dbReference>
<dbReference type="PANTHER" id="PTHR43244:SF1">
    <property type="entry name" value="5,10-METHYLENETETRAHYDROMETHANOPTERIN REDUCTASE"/>
    <property type="match status" value="1"/>
</dbReference>
<evidence type="ECO:0000256" key="1">
    <source>
        <dbReference type="ARBA" id="ARBA00023002"/>
    </source>
</evidence>
<sequence length="294" mass="31512">MTTTPTGVGIWNMGLRFGGEEQAVEAAVAAEELGYTAVWLPDLGGGGLFERLTALLAATSRITVATGILNIWMHEPATVAERYAKLTGTYGDRLLIGLGVSHAPIVDQAEAGRYRRPLARMTEFLDGLDAASPAVPARSRVLAALGPRMLRLAGERAHGAHPYLVPLEHVATARAALGPEKFLAPELAVVLETDPDRARQIARTGLGMYFDLPNYLNNLRRYGFTDDDLAAPGSDRLIDALVAWGDEETIAARVAAYRDAGADHVAIQVLIGEHTAAATFPTEQWRRLAPVLTG</sequence>
<keyword evidence="4" id="KW-1185">Reference proteome</keyword>
<dbReference type="RefSeq" id="WP_013873858.1">
    <property type="nucleotide sequence ID" value="NC_015656.1"/>
</dbReference>
<dbReference type="InterPro" id="IPR050564">
    <property type="entry name" value="F420-G6PD/mer"/>
</dbReference>
<organism evidence="3 4">
    <name type="scientific">Candidatus Protofrankia datiscae</name>
    <dbReference type="NCBI Taxonomy" id="2716812"/>
    <lineage>
        <taxon>Bacteria</taxon>
        <taxon>Bacillati</taxon>
        <taxon>Actinomycetota</taxon>
        <taxon>Actinomycetes</taxon>
        <taxon>Frankiales</taxon>
        <taxon>Frankiaceae</taxon>
        <taxon>Protofrankia</taxon>
    </lineage>
</organism>
<proteinExistence type="predicted"/>
<evidence type="ECO:0000313" key="4">
    <source>
        <dbReference type="Proteomes" id="UP000001549"/>
    </source>
</evidence>
<keyword evidence="1" id="KW-0560">Oxidoreductase</keyword>
<dbReference type="InterPro" id="IPR011251">
    <property type="entry name" value="Luciferase-like_dom"/>
</dbReference>
<accession>F8B332</accession>
<gene>
    <name evidence="3" type="ordered locus">FsymDg_2577</name>
</gene>
<dbReference type="SUPFAM" id="SSF51679">
    <property type="entry name" value="Bacterial luciferase-like"/>
    <property type="match status" value="1"/>
</dbReference>
<dbReference type="Proteomes" id="UP000001549">
    <property type="component" value="Chromosome"/>
</dbReference>
<evidence type="ECO:0000313" key="3">
    <source>
        <dbReference type="EMBL" id="AEH09940.1"/>
    </source>
</evidence>
<dbReference type="GO" id="GO:0016705">
    <property type="term" value="F:oxidoreductase activity, acting on paired donors, with incorporation or reduction of molecular oxygen"/>
    <property type="evidence" value="ECO:0007669"/>
    <property type="project" value="InterPro"/>
</dbReference>
<reference evidence="3 4" key="1">
    <citation type="submission" date="2011-05" db="EMBL/GenBank/DDBJ databases">
        <title>Complete sequence of chromosome of Frankia symbiont of Datisca glomerata.</title>
        <authorList>
            <consortium name="US DOE Joint Genome Institute"/>
            <person name="Lucas S."/>
            <person name="Han J."/>
            <person name="Lapidus A."/>
            <person name="Cheng J.-F."/>
            <person name="Goodwin L."/>
            <person name="Pitluck S."/>
            <person name="Peters L."/>
            <person name="Mikhailova N."/>
            <person name="Chertkov O."/>
            <person name="Teshima H."/>
            <person name="Han C."/>
            <person name="Tapia R."/>
            <person name="Land M."/>
            <person name="Hauser L."/>
            <person name="Kyrpides N."/>
            <person name="Ivanova N."/>
            <person name="Pagani I."/>
            <person name="Berry A."/>
            <person name="Pawlowski K."/>
            <person name="Persson T."/>
            <person name="Vanden Heuvel B."/>
            <person name="Benson D."/>
            <person name="Woyke T."/>
        </authorList>
    </citation>
    <scope>NUCLEOTIDE SEQUENCE [LARGE SCALE GENOMIC DNA]</scope>
    <source>
        <strain evidence="4">4085684</strain>
    </source>
</reference>
<dbReference type="InterPro" id="IPR036661">
    <property type="entry name" value="Luciferase-like_sf"/>
</dbReference>
<dbReference type="KEGG" id="fsy:FsymDg_2577"/>
<dbReference type="InterPro" id="IPR019922">
    <property type="entry name" value="Lucif-like_OxRdatse_MSMEG_4141"/>
</dbReference>
<dbReference type="Gene3D" id="3.20.20.30">
    <property type="entry name" value="Luciferase-like domain"/>
    <property type="match status" value="1"/>
</dbReference>
<dbReference type="NCBIfam" id="TIGR03620">
    <property type="entry name" value="F420_MSMEG_4141"/>
    <property type="match status" value="1"/>
</dbReference>
<dbReference type="Pfam" id="PF00296">
    <property type="entry name" value="Bac_luciferase"/>
    <property type="match status" value="1"/>
</dbReference>